<comment type="caution">
    <text evidence="2">The sequence shown here is derived from an EMBL/GenBank/DDBJ whole genome shotgun (WGS) entry which is preliminary data.</text>
</comment>
<dbReference type="Proteomes" id="UP001501822">
    <property type="component" value="Unassembled WGS sequence"/>
</dbReference>
<keyword evidence="3" id="KW-1185">Reference proteome</keyword>
<accession>A0ABN0X2R5</accession>
<sequence>MEMRRRGSTVAVVHPDEGSLAAMGTNPLDPSVRAAAAHAARAQGRREADAIRRLIPGSGSV</sequence>
<evidence type="ECO:0000256" key="1">
    <source>
        <dbReference type="SAM" id="MobiDB-lite"/>
    </source>
</evidence>
<protein>
    <submittedName>
        <fullName evidence="2">Uncharacterized protein</fullName>
    </submittedName>
</protein>
<proteinExistence type="predicted"/>
<gene>
    <name evidence="2" type="ORF">GCM10010151_48770</name>
</gene>
<name>A0ABN0X2R5_9ACTN</name>
<feature type="region of interest" description="Disordered" evidence="1">
    <location>
        <begin position="1"/>
        <end position="27"/>
    </location>
</feature>
<dbReference type="EMBL" id="BAAABM010000045">
    <property type="protein sequence ID" value="GAA0353471.1"/>
    <property type="molecule type" value="Genomic_DNA"/>
</dbReference>
<reference evidence="2 3" key="1">
    <citation type="journal article" date="2019" name="Int. J. Syst. Evol. Microbiol.">
        <title>The Global Catalogue of Microorganisms (GCM) 10K type strain sequencing project: providing services to taxonomists for standard genome sequencing and annotation.</title>
        <authorList>
            <consortium name="The Broad Institute Genomics Platform"/>
            <consortium name="The Broad Institute Genome Sequencing Center for Infectious Disease"/>
            <person name="Wu L."/>
            <person name="Ma J."/>
        </authorList>
    </citation>
    <scope>NUCLEOTIDE SEQUENCE [LARGE SCALE GENOMIC DNA]</scope>
    <source>
        <strain evidence="2 3">JCM 3146</strain>
    </source>
</reference>
<organism evidence="2 3">
    <name type="scientific">Actinoallomurus spadix</name>
    <dbReference type="NCBI Taxonomy" id="79912"/>
    <lineage>
        <taxon>Bacteria</taxon>
        <taxon>Bacillati</taxon>
        <taxon>Actinomycetota</taxon>
        <taxon>Actinomycetes</taxon>
        <taxon>Streptosporangiales</taxon>
        <taxon>Thermomonosporaceae</taxon>
        <taxon>Actinoallomurus</taxon>
    </lineage>
</organism>
<evidence type="ECO:0000313" key="3">
    <source>
        <dbReference type="Proteomes" id="UP001501822"/>
    </source>
</evidence>
<evidence type="ECO:0000313" key="2">
    <source>
        <dbReference type="EMBL" id="GAA0353471.1"/>
    </source>
</evidence>